<keyword evidence="3" id="KW-1185">Reference proteome</keyword>
<organism evidence="2 3">
    <name type="scientific">Kipferlia bialata</name>
    <dbReference type="NCBI Taxonomy" id="797122"/>
    <lineage>
        <taxon>Eukaryota</taxon>
        <taxon>Metamonada</taxon>
        <taxon>Carpediemonas-like organisms</taxon>
        <taxon>Kipferlia</taxon>
    </lineage>
</organism>
<dbReference type="AlphaFoldDB" id="A0A9K3GH55"/>
<sequence>MREQALSTGNPNIPVDMQGMAMEAMHHKPGAEGTVLRVTTHRAGALLKLFEGQVPGGHGVLAPVLPLLRSAFALATPSQLRRVLESLSTTEGIEGVASGAGSVSGQGMAAAVDAAVVSVVQHSVSAMAAVLPGIGVCLGQGVPLPRSVCLVRDMVTSAGERGSPASDPLAVHYFPGVVPQKHIHTQAKGAGVEAEAEAEAERGEANDVKPTPSGSEGLDWPDNSDASLLPLLSAILALPVPPAPTVCARLFVTVTRCAVHTQGPLDTRATLIATAAETLVHPLGGIPIAVSASVRPVLVAETLSLLAMCHTHMETAGDVAGGVRAVCVLNALLPPQDSLSLVFTPLLSFIGTLAKTAAAPALEPIVASALGSFCHALGPTVLPSLLGLMAAHPAIPALSAILPLPMPLIRGLEGGEGDREMGVTTGLALLGAVAQCVEDMVDTTPCPWALALSLSAALHVSVPLPPPGADRLADGAARAESLSRHCACLCRLVSGVARVLQANRDTLAPSVLQHSLSCAQGMVRCVQLVGAGGEAEAKELLALEASAACPSSPSPSAPLPAPVNWAHAASGLFSPIREALSAQPAQPLPECVSRFGADVALFAVCRTVLTQPSSRSPCVRNAGPTILSMAVEGEALPALPASAPAVLALSLSPHCCLALLSLCALDRARSPLPPSLLAYCHAHAVPVPLGAPGSLYSTYKSALASSDLGPSGKEGPLSLCVDLRQALYRQAKADTAAAVLTAASGLVSMVQAGVGGEALDESLMAFTISLRQCPRRHLKSVFHPPSAVTGEGEGDVAMTPGQEGTPAQGLLEVVAHILALPPCSPVRLSVLLSVTVALCDGCLDRHAHGAGALPTALRHVALLLAGADKRGAAGCTLRHTCLEALLPVLSGVDTHNDSGLVVAVLCAGVSSGTRVGCRQCLAATQRCVSAVCRATGPHQHYASLTWVAVACVNAVCMNSGMDASAKACLDGCVYAVLERVDALHTRISDCLSRDGKAVFGHMRSAFFKRHRYNG</sequence>
<reference evidence="2 3" key="1">
    <citation type="journal article" date="2018" name="PLoS ONE">
        <title>The draft genome of Kipferlia bialata reveals reductive genome evolution in fornicate parasites.</title>
        <authorList>
            <person name="Tanifuji G."/>
            <person name="Takabayashi S."/>
            <person name="Kume K."/>
            <person name="Takagi M."/>
            <person name="Nakayama T."/>
            <person name="Kamikawa R."/>
            <person name="Inagaki Y."/>
            <person name="Hashimoto T."/>
        </authorList>
    </citation>
    <scope>NUCLEOTIDE SEQUENCE [LARGE SCALE GENOMIC DNA]</scope>
    <source>
        <strain evidence="2">NY0173</strain>
    </source>
</reference>
<evidence type="ECO:0000313" key="3">
    <source>
        <dbReference type="Proteomes" id="UP000265618"/>
    </source>
</evidence>
<gene>
    <name evidence="2" type="ORF">KIPB_003557</name>
</gene>
<evidence type="ECO:0000313" key="2">
    <source>
        <dbReference type="EMBL" id="GIQ82422.1"/>
    </source>
</evidence>
<name>A0A9K3GH55_9EUKA</name>
<feature type="region of interest" description="Disordered" evidence="1">
    <location>
        <begin position="185"/>
        <end position="220"/>
    </location>
</feature>
<comment type="caution">
    <text evidence="2">The sequence shown here is derived from an EMBL/GenBank/DDBJ whole genome shotgun (WGS) entry which is preliminary data.</text>
</comment>
<accession>A0A9K3GH55</accession>
<proteinExistence type="predicted"/>
<evidence type="ECO:0000256" key="1">
    <source>
        <dbReference type="SAM" id="MobiDB-lite"/>
    </source>
</evidence>
<dbReference type="Proteomes" id="UP000265618">
    <property type="component" value="Unassembled WGS sequence"/>
</dbReference>
<dbReference type="EMBL" id="BDIP01000689">
    <property type="protein sequence ID" value="GIQ82422.1"/>
    <property type="molecule type" value="Genomic_DNA"/>
</dbReference>
<protein>
    <submittedName>
        <fullName evidence="2">Uncharacterized protein</fullName>
    </submittedName>
</protein>